<feature type="region of interest" description="Disordered" evidence="16">
    <location>
        <begin position="378"/>
        <end position="413"/>
    </location>
</feature>
<name>A0A9P4MDQ4_9PEZI</name>
<dbReference type="Pfam" id="PF16010">
    <property type="entry name" value="CDH-cyt"/>
    <property type="match status" value="1"/>
</dbReference>
<dbReference type="SUPFAM" id="SSF47576">
    <property type="entry name" value="Calponin-homology domain, CH-domain"/>
    <property type="match status" value="1"/>
</dbReference>
<evidence type="ECO:0000256" key="13">
    <source>
        <dbReference type="ARBA" id="ARBA00023212"/>
    </source>
</evidence>
<evidence type="ECO:0000256" key="8">
    <source>
        <dbReference type="ARBA" id="ARBA00022701"/>
    </source>
</evidence>
<dbReference type="SMART" id="SM00665">
    <property type="entry name" value="B561"/>
    <property type="match status" value="1"/>
</dbReference>
<feature type="transmembrane region" description="Helical" evidence="17">
    <location>
        <begin position="348"/>
        <end position="367"/>
    </location>
</feature>
<evidence type="ECO:0000256" key="9">
    <source>
        <dbReference type="ARBA" id="ARBA00022776"/>
    </source>
</evidence>
<evidence type="ECO:0000256" key="2">
    <source>
        <dbReference type="ARBA" id="ARBA00004370"/>
    </source>
</evidence>
<dbReference type="FunFam" id="1.20.5.1430:FF:000005">
    <property type="entry name" value="Eb1, isoform E"/>
    <property type="match status" value="1"/>
</dbReference>
<evidence type="ECO:0000256" key="1">
    <source>
        <dbReference type="ARBA" id="ARBA00004245"/>
    </source>
</evidence>
<evidence type="ECO:0000256" key="12">
    <source>
        <dbReference type="ARBA" id="ARBA00023136"/>
    </source>
</evidence>
<keyword evidence="13" id="KW-0206">Cytoskeleton</keyword>
<evidence type="ECO:0000256" key="14">
    <source>
        <dbReference type="ARBA" id="ARBA00023306"/>
    </source>
</evidence>
<comment type="subcellular location">
    <subcellularLocation>
        <location evidence="1">Cytoplasm</location>
        <location evidence="1">Cytoskeleton</location>
    </subcellularLocation>
    <subcellularLocation>
        <location evidence="2">Membrane</location>
    </subcellularLocation>
</comment>
<feature type="region of interest" description="Disordered" evidence="16">
    <location>
        <begin position="510"/>
        <end position="562"/>
    </location>
</feature>
<dbReference type="GO" id="GO:0035371">
    <property type="term" value="C:microtubule plus-end"/>
    <property type="evidence" value="ECO:0007669"/>
    <property type="project" value="UniProtKB-ARBA"/>
</dbReference>
<evidence type="ECO:0000256" key="4">
    <source>
        <dbReference type="ARBA" id="ARBA00022448"/>
    </source>
</evidence>
<feature type="compositionally biased region" description="Low complexity" evidence="16">
    <location>
        <begin position="513"/>
        <end position="551"/>
    </location>
</feature>
<dbReference type="InterPro" id="IPR036133">
    <property type="entry name" value="EB1_C_sf"/>
</dbReference>
<evidence type="ECO:0000256" key="7">
    <source>
        <dbReference type="ARBA" id="ARBA00022692"/>
    </source>
</evidence>
<evidence type="ECO:0000256" key="10">
    <source>
        <dbReference type="ARBA" id="ARBA00022982"/>
    </source>
</evidence>
<feature type="compositionally biased region" description="Polar residues" evidence="16">
    <location>
        <begin position="387"/>
        <end position="398"/>
    </location>
</feature>
<keyword evidence="4" id="KW-0813">Transport</keyword>
<dbReference type="InterPro" id="IPR004953">
    <property type="entry name" value="EB1_C"/>
</dbReference>
<dbReference type="EMBL" id="ML978123">
    <property type="protein sequence ID" value="KAF2101874.1"/>
    <property type="molecule type" value="Genomic_DNA"/>
</dbReference>
<dbReference type="PROSITE" id="PS51230">
    <property type="entry name" value="EB1_C"/>
    <property type="match status" value="1"/>
</dbReference>
<dbReference type="GO" id="GO:0051301">
    <property type="term" value="P:cell division"/>
    <property type="evidence" value="ECO:0007669"/>
    <property type="project" value="UniProtKB-KW"/>
</dbReference>
<dbReference type="Pfam" id="PF03271">
    <property type="entry name" value="EB1"/>
    <property type="match status" value="1"/>
</dbReference>
<dbReference type="GO" id="GO:0030473">
    <property type="term" value="P:nuclear migration along microtubule"/>
    <property type="evidence" value="ECO:0007669"/>
    <property type="project" value="UniProtKB-ARBA"/>
</dbReference>
<dbReference type="Gene3D" id="1.20.5.1430">
    <property type="match status" value="1"/>
</dbReference>
<dbReference type="FunFam" id="1.10.418.10:FF:000028">
    <property type="entry name" value="RP/EB family microtubule-associated protein"/>
    <property type="match status" value="1"/>
</dbReference>
<feature type="compositionally biased region" description="Acidic residues" evidence="16">
    <location>
        <begin position="182"/>
        <end position="192"/>
    </location>
</feature>
<evidence type="ECO:0000256" key="15">
    <source>
        <dbReference type="PROSITE-ProRule" id="PRU00576"/>
    </source>
</evidence>
<protein>
    <recommendedName>
        <fullName evidence="22">EB1 C-terminal domain-containing protein</fullName>
    </recommendedName>
</protein>
<feature type="region of interest" description="Disordered" evidence="16">
    <location>
        <begin position="111"/>
        <end position="151"/>
    </location>
</feature>
<proteinExistence type="inferred from homology"/>
<keyword evidence="9" id="KW-0498">Mitosis</keyword>
<dbReference type="Gene3D" id="1.10.418.10">
    <property type="entry name" value="Calponin-like domain"/>
    <property type="match status" value="1"/>
</dbReference>
<dbReference type="GO" id="GO:0072686">
    <property type="term" value="C:mitotic spindle"/>
    <property type="evidence" value="ECO:0007669"/>
    <property type="project" value="UniProtKB-ARBA"/>
</dbReference>
<dbReference type="InterPro" id="IPR006593">
    <property type="entry name" value="Cyt_b561/ferric_Rdtase_TM"/>
</dbReference>
<accession>A0A9P4MDQ4</accession>
<reference evidence="20" key="1">
    <citation type="journal article" date="2020" name="Stud. Mycol.">
        <title>101 Dothideomycetes genomes: a test case for predicting lifestyles and emergence of pathogens.</title>
        <authorList>
            <person name="Haridas S."/>
            <person name="Albert R."/>
            <person name="Binder M."/>
            <person name="Bloem J."/>
            <person name="Labutti K."/>
            <person name="Salamov A."/>
            <person name="Andreopoulos B."/>
            <person name="Baker S."/>
            <person name="Barry K."/>
            <person name="Bills G."/>
            <person name="Bluhm B."/>
            <person name="Cannon C."/>
            <person name="Castanera R."/>
            <person name="Culley D."/>
            <person name="Daum C."/>
            <person name="Ezra D."/>
            <person name="Gonzalez J."/>
            <person name="Henrissat B."/>
            <person name="Kuo A."/>
            <person name="Liang C."/>
            <person name="Lipzen A."/>
            <person name="Lutzoni F."/>
            <person name="Magnuson J."/>
            <person name="Mondo S."/>
            <person name="Nolan M."/>
            <person name="Ohm R."/>
            <person name="Pangilinan J."/>
            <person name="Park H.-J."/>
            <person name="Ramirez L."/>
            <person name="Alfaro M."/>
            <person name="Sun H."/>
            <person name="Tritt A."/>
            <person name="Yoshinaga Y."/>
            <person name="Zwiers L.-H."/>
            <person name="Turgeon B."/>
            <person name="Goodwin S."/>
            <person name="Spatafora J."/>
            <person name="Crous P."/>
            <person name="Grigoriev I."/>
        </authorList>
    </citation>
    <scope>NUCLEOTIDE SEQUENCE</scope>
    <source>
        <strain evidence="20">CBS 133067</strain>
    </source>
</reference>
<organism evidence="20 21">
    <name type="scientific">Rhizodiscina lignyota</name>
    <dbReference type="NCBI Taxonomy" id="1504668"/>
    <lineage>
        <taxon>Eukaryota</taxon>
        <taxon>Fungi</taxon>
        <taxon>Dikarya</taxon>
        <taxon>Ascomycota</taxon>
        <taxon>Pezizomycotina</taxon>
        <taxon>Dothideomycetes</taxon>
        <taxon>Pleosporomycetidae</taxon>
        <taxon>Aulographales</taxon>
        <taxon>Rhizodiscinaceae</taxon>
        <taxon>Rhizodiscina</taxon>
    </lineage>
</organism>
<keyword evidence="6" id="KW-0132">Cell division</keyword>
<evidence type="ECO:0000256" key="17">
    <source>
        <dbReference type="SAM" id="Phobius"/>
    </source>
</evidence>
<keyword evidence="8 15" id="KW-0493">Microtubule</keyword>
<keyword evidence="5" id="KW-0963">Cytoplasm</keyword>
<keyword evidence="21" id="KW-1185">Reference proteome</keyword>
<feature type="transmembrane region" description="Helical" evidence="17">
    <location>
        <begin position="216"/>
        <end position="239"/>
    </location>
</feature>
<evidence type="ECO:0000256" key="5">
    <source>
        <dbReference type="ARBA" id="ARBA00022490"/>
    </source>
</evidence>
<feature type="domain" description="Cytochrome b561" evidence="18">
    <location>
        <begin position="180"/>
        <end position="373"/>
    </location>
</feature>
<feature type="domain" description="EB1 C-terminal" evidence="19">
    <location>
        <begin position="550"/>
        <end position="627"/>
    </location>
</feature>
<sequence length="640" mass="68838">MYTDSTGKNVTVSPRLGKGEVQPLFNSAAKFSLLDGSGVSGGNMIANIRCESCNSWSGGSANFKGSAGDWIFAYKAGSPIASNSQSANLDQHDNMGQFSFDYSKANGGSSTNPLAAVASSSGSSTTKCGSNKGTSPSTTSGSSGASSTNGNQPPWASFFSSQFGGSAPTGSPFSGNYKRDTDDDGDSCDDTPETLGAGFSGGGFFSSSRPQQFYKAHGILAALCFVVFLPIGGIIIRVLSFPGLIWLHAAMQIVGYIMFIAAFGLGIYIAKNEELLSSYHPIIGIIVFVLIFFQPMLGMIHHQMFKKYGQRTFWSYGHVWLGRIIITLGIINGGLGLKLAGNTKGGEIAYGVVAGIVWLAYIIAAFVGELKRKRAMADQPPKYTDSPPMTQSGPSNGQMAEGGSPVEYYNQGQENGSQDAYRAALCQVFDSIFLDIPMSRVKFNVNTEYAYIQNFKILQNAFTKHQVDRLVPVEALIKCKMQDNLEFLQWSKRYWDQYYPGGDYDALARRKASGGPSMSGPAAPAPRAGGSAGARRPGAAPAPAAPRTRTPGGSGGGNAQMQKLNDELRETVGGLERERDFYFSKLRDIELLIQQQMEAEPELEKEEGGILKQIQTILYSTEEGFEIPQEMEGEVEEETF</sequence>
<evidence type="ECO:0000259" key="18">
    <source>
        <dbReference type="PROSITE" id="PS50939"/>
    </source>
</evidence>
<feature type="transmembrane region" description="Helical" evidence="17">
    <location>
        <begin position="282"/>
        <end position="301"/>
    </location>
</feature>
<evidence type="ECO:0000313" key="21">
    <source>
        <dbReference type="Proteomes" id="UP000799772"/>
    </source>
</evidence>
<dbReference type="PROSITE" id="PS50939">
    <property type="entry name" value="CYTOCHROME_B561"/>
    <property type="match status" value="1"/>
</dbReference>
<dbReference type="AlphaFoldDB" id="A0A9P4MDQ4"/>
<dbReference type="Gene3D" id="1.20.120.1770">
    <property type="match status" value="1"/>
</dbReference>
<comment type="caution">
    <text evidence="20">The sequence shown here is derived from an EMBL/GenBank/DDBJ whole genome shotgun (WGS) entry which is preliminary data.</text>
</comment>
<feature type="transmembrane region" description="Helical" evidence="17">
    <location>
        <begin position="313"/>
        <end position="336"/>
    </location>
</feature>
<gene>
    <name evidence="20" type="ORF">NA57DRAFT_64539</name>
</gene>
<keyword evidence="7 17" id="KW-0812">Transmembrane</keyword>
<evidence type="ECO:0000256" key="3">
    <source>
        <dbReference type="ARBA" id="ARBA00010729"/>
    </source>
</evidence>
<dbReference type="CDD" id="cd09630">
    <property type="entry name" value="CDH_like_cytochrome"/>
    <property type="match status" value="1"/>
</dbReference>
<evidence type="ECO:0008006" key="22">
    <source>
        <dbReference type="Google" id="ProtNLM"/>
    </source>
</evidence>
<evidence type="ECO:0000313" key="20">
    <source>
        <dbReference type="EMBL" id="KAF2101874.1"/>
    </source>
</evidence>
<keyword evidence="14" id="KW-0131">Cell cycle</keyword>
<dbReference type="InterPro" id="IPR036872">
    <property type="entry name" value="CH_dom_sf"/>
</dbReference>
<comment type="similarity">
    <text evidence="3">Belongs to the MAPRE family.</text>
</comment>
<feature type="compositionally biased region" description="Low complexity" evidence="16">
    <location>
        <begin position="119"/>
        <end position="151"/>
    </location>
</feature>
<keyword evidence="11 17" id="KW-1133">Transmembrane helix</keyword>
<evidence type="ECO:0000256" key="6">
    <source>
        <dbReference type="ARBA" id="ARBA00022618"/>
    </source>
</evidence>
<feature type="transmembrane region" description="Helical" evidence="17">
    <location>
        <begin position="246"/>
        <end position="270"/>
    </location>
</feature>
<dbReference type="SUPFAM" id="SSF49344">
    <property type="entry name" value="CBD9-like"/>
    <property type="match status" value="1"/>
</dbReference>
<dbReference type="PANTHER" id="PTHR47797:SF1">
    <property type="entry name" value="CYTOCHROME B561 DOMAIN-CONTAINING PROTEIN-RELATED"/>
    <property type="match status" value="1"/>
</dbReference>
<dbReference type="GO" id="GO:0016020">
    <property type="term" value="C:membrane"/>
    <property type="evidence" value="ECO:0007669"/>
    <property type="project" value="UniProtKB-SubCell"/>
</dbReference>
<dbReference type="Proteomes" id="UP000799772">
    <property type="component" value="Unassembled WGS sequence"/>
</dbReference>
<dbReference type="SUPFAM" id="SSF140612">
    <property type="entry name" value="EB1 dimerisation domain-like"/>
    <property type="match status" value="1"/>
</dbReference>
<keyword evidence="12 17" id="KW-0472">Membrane</keyword>
<evidence type="ECO:0000256" key="11">
    <source>
        <dbReference type="ARBA" id="ARBA00022989"/>
    </source>
</evidence>
<dbReference type="GO" id="GO:0051010">
    <property type="term" value="F:microtubule plus-end binding"/>
    <property type="evidence" value="ECO:0007669"/>
    <property type="project" value="UniProtKB-ARBA"/>
</dbReference>
<dbReference type="InterPro" id="IPR015920">
    <property type="entry name" value="Cellobiose_DH-like_cyt"/>
</dbReference>
<feature type="region of interest" description="Disordered" evidence="16">
    <location>
        <begin position="170"/>
        <end position="192"/>
    </location>
</feature>
<dbReference type="PANTHER" id="PTHR47797">
    <property type="entry name" value="DEHYDROGENASE, PUTATIVE (AFU_ORTHOLOGUE AFUA_8G05805)-RELATED"/>
    <property type="match status" value="1"/>
</dbReference>
<dbReference type="GO" id="GO:0035372">
    <property type="term" value="P:protein localization to microtubule"/>
    <property type="evidence" value="ECO:0007669"/>
    <property type="project" value="UniProtKB-ARBA"/>
</dbReference>
<keyword evidence="10" id="KW-0249">Electron transport</keyword>
<dbReference type="OrthoDB" id="19261at2759"/>
<dbReference type="Gene3D" id="2.60.40.1210">
    <property type="entry name" value="Cellobiose dehydrogenase, cytochrome domain"/>
    <property type="match status" value="1"/>
</dbReference>
<dbReference type="CDD" id="cd08760">
    <property type="entry name" value="Cyt_b561_FRRS1_like"/>
    <property type="match status" value="1"/>
</dbReference>
<evidence type="ECO:0000256" key="16">
    <source>
        <dbReference type="SAM" id="MobiDB-lite"/>
    </source>
</evidence>
<dbReference type="GO" id="GO:0051233">
    <property type="term" value="C:spindle midzone"/>
    <property type="evidence" value="ECO:0007669"/>
    <property type="project" value="UniProtKB-ARBA"/>
</dbReference>
<evidence type="ECO:0000259" key="19">
    <source>
        <dbReference type="PROSITE" id="PS51230"/>
    </source>
</evidence>